<sequence>MELKAAYPFGKCFPLKAESETMMTSETRVCGAHVSILLLLLYLRQSPRRHCAHSLCSLRGCLSKARPWLALQPPCHLEMMKSLVRGAHCETRSWWKAYASAKGCYGADRALWENAQQHRHISEVRLSSGRRAEQGQLSVQRRFRIRRAPDTQRGRAKGSFCRPTSSTLGYVSTIQSLILKILNAEPIEGRWDAGGTTHRRRQPHSQSVLHELHQSGAVTISKGLRL</sequence>
<protein>
    <submittedName>
        <fullName evidence="1">Uncharacterized protein</fullName>
    </submittedName>
</protein>
<name>L5KCH6_PTEAL</name>
<accession>L5KCH6</accession>
<gene>
    <name evidence="1" type="ORF">PAL_GLEAN10004755</name>
</gene>
<dbReference type="EMBL" id="KB030836">
    <property type="protein sequence ID" value="ELK09255.1"/>
    <property type="molecule type" value="Genomic_DNA"/>
</dbReference>
<proteinExistence type="predicted"/>
<evidence type="ECO:0000313" key="2">
    <source>
        <dbReference type="Proteomes" id="UP000010552"/>
    </source>
</evidence>
<dbReference type="InParanoid" id="L5KCH6"/>
<organism evidence="1 2">
    <name type="scientific">Pteropus alecto</name>
    <name type="common">Black flying fox</name>
    <dbReference type="NCBI Taxonomy" id="9402"/>
    <lineage>
        <taxon>Eukaryota</taxon>
        <taxon>Metazoa</taxon>
        <taxon>Chordata</taxon>
        <taxon>Craniata</taxon>
        <taxon>Vertebrata</taxon>
        <taxon>Euteleostomi</taxon>
        <taxon>Mammalia</taxon>
        <taxon>Eutheria</taxon>
        <taxon>Laurasiatheria</taxon>
        <taxon>Chiroptera</taxon>
        <taxon>Yinpterochiroptera</taxon>
        <taxon>Pteropodoidea</taxon>
        <taxon>Pteropodidae</taxon>
        <taxon>Pteropodinae</taxon>
        <taxon>Pteropus</taxon>
    </lineage>
</organism>
<keyword evidence="2" id="KW-1185">Reference proteome</keyword>
<reference evidence="2" key="1">
    <citation type="journal article" date="2013" name="Science">
        <title>Comparative analysis of bat genomes provides insight into the evolution of flight and immunity.</title>
        <authorList>
            <person name="Zhang G."/>
            <person name="Cowled C."/>
            <person name="Shi Z."/>
            <person name="Huang Z."/>
            <person name="Bishop-Lilly K.A."/>
            <person name="Fang X."/>
            <person name="Wynne J.W."/>
            <person name="Xiong Z."/>
            <person name="Baker M.L."/>
            <person name="Zhao W."/>
            <person name="Tachedjian M."/>
            <person name="Zhu Y."/>
            <person name="Zhou P."/>
            <person name="Jiang X."/>
            <person name="Ng J."/>
            <person name="Yang L."/>
            <person name="Wu L."/>
            <person name="Xiao J."/>
            <person name="Feng Y."/>
            <person name="Chen Y."/>
            <person name="Sun X."/>
            <person name="Zhang Y."/>
            <person name="Marsh G.A."/>
            <person name="Crameri G."/>
            <person name="Broder C.C."/>
            <person name="Frey K.G."/>
            <person name="Wang L.F."/>
            <person name="Wang J."/>
        </authorList>
    </citation>
    <scope>NUCLEOTIDE SEQUENCE [LARGE SCALE GENOMIC DNA]</scope>
</reference>
<dbReference type="AlphaFoldDB" id="L5KCH6"/>
<dbReference type="Proteomes" id="UP000010552">
    <property type="component" value="Unassembled WGS sequence"/>
</dbReference>
<evidence type="ECO:0000313" key="1">
    <source>
        <dbReference type="EMBL" id="ELK09255.1"/>
    </source>
</evidence>